<dbReference type="AlphaFoldDB" id="A0A2W5TBE3"/>
<keyword evidence="1" id="KW-0472">Membrane</keyword>
<feature type="transmembrane region" description="Helical" evidence="1">
    <location>
        <begin position="6"/>
        <end position="24"/>
    </location>
</feature>
<evidence type="ECO:0000256" key="1">
    <source>
        <dbReference type="SAM" id="Phobius"/>
    </source>
</evidence>
<feature type="transmembrane region" description="Helical" evidence="1">
    <location>
        <begin position="70"/>
        <end position="93"/>
    </location>
</feature>
<comment type="caution">
    <text evidence="2">The sequence shown here is derived from an EMBL/GenBank/DDBJ whole genome shotgun (WGS) entry which is preliminary data.</text>
</comment>
<keyword evidence="1" id="KW-1133">Transmembrane helix</keyword>
<accession>A0A2W5TBE3</accession>
<keyword evidence="1" id="KW-0812">Transmembrane</keyword>
<dbReference type="Proteomes" id="UP000248887">
    <property type="component" value="Unassembled WGS sequence"/>
</dbReference>
<evidence type="ECO:0000313" key="2">
    <source>
        <dbReference type="EMBL" id="PZQ83670.1"/>
    </source>
</evidence>
<reference evidence="2 3" key="1">
    <citation type="submission" date="2017-08" db="EMBL/GenBank/DDBJ databases">
        <title>Infants hospitalized years apart are colonized by the same room-sourced microbial strains.</title>
        <authorList>
            <person name="Brooks B."/>
            <person name="Olm M.R."/>
            <person name="Firek B.A."/>
            <person name="Baker R."/>
            <person name="Thomas B.C."/>
            <person name="Morowitz M.J."/>
            <person name="Banfield J.F."/>
        </authorList>
    </citation>
    <scope>NUCLEOTIDE SEQUENCE [LARGE SCALE GENOMIC DNA]</scope>
    <source>
        <strain evidence="2">S2_005_001_R2_27</strain>
    </source>
</reference>
<feature type="transmembrane region" description="Helical" evidence="1">
    <location>
        <begin position="31"/>
        <end position="50"/>
    </location>
</feature>
<dbReference type="EMBL" id="QFQD01000017">
    <property type="protein sequence ID" value="PZQ83670.1"/>
    <property type="molecule type" value="Genomic_DNA"/>
</dbReference>
<evidence type="ECO:0000313" key="3">
    <source>
        <dbReference type="Proteomes" id="UP000248887"/>
    </source>
</evidence>
<protein>
    <submittedName>
        <fullName evidence="2">Uncharacterized protein</fullName>
    </submittedName>
</protein>
<organism evidence="2 3">
    <name type="scientific">Ancylobacter novellus</name>
    <name type="common">Thiobacillus novellus</name>
    <dbReference type="NCBI Taxonomy" id="921"/>
    <lineage>
        <taxon>Bacteria</taxon>
        <taxon>Pseudomonadati</taxon>
        <taxon>Pseudomonadota</taxon>
        <taxon>Alphaproteobacteria</taxon>
        <taxon>Hyphomicrobiales</taxon>
        <taxon>Xanthobacteraceae</taxon>
        <taxon>Ancylobacter</taxon>
    </lineage>
</organism>
<proteinExistence type="predicted"/>
<sequence length="97" mass="9923">MLAELFRGTLIAGCAAAVVLWVLAVRVAGGVVAASGGSLAGWVLAVLWPFGARQTAGVSAEKSTSLNKMLVGFFIAILVAIASMAVYSNLTFVPPTR</sequence>
<gene>
    <name evidence="2" type="ORF">DI549_07390</name>
</gene>
<name>A0A2W5TBE3_ANCNO</name>